<dbReference type="Gene3D" id="1.20.1050.10">
    <property type="match status" value="1"/>
</dbReference>
<comment type="caution">
    <text evidence="3">The sequence shown here is derived from an EMBL/GenBank/DDBJ whole genome shotgun (WGS) entry which is preliminary data.</text>
</comment>
<evidence type="ECO:0000259" key="1">
    <source>
        <dbReference type="PROSITE" id="PS50404"/>
    </source>
</evidence>
<feature type="domain" description="GST C-terminal" evidence="2">
    <location>
        <begin position="107"/>
        <end position="241"/>
    </location>
</feature>
<dbReference type="PROSITE" id="PS50404">
    <property type="entry name" value="GST_NTER"/>
    <property type="match status" value="1"/>
</dbReference>
<dbReference type="PANTHER" id="PTHR11571">
    <property type="entry name" value="GLUTATHIONE S-TRANSFERASE"/>
    <property type="match status" value="1"/>
</dbReference>
<dbReference type="Proteomes" id="UP000717515">
    <property type="component" value="Unassembled WGS sequence"/>
</dbReference>
<sequence length="255" mass="28060">MSFSDATTFVPPSTIGAADSFEGPVSFKLLYFPIHSNGATSREILSYGRAQWTNLIPEDWDQEKIRTPFHVVPVLYIATQLGNELILSEAGVIEQYLAKQFGLLGDNEYEENLIRIFHSSSASMQNNHAASAVWVAPEARAAGVAAFREGALRTWMETHEKHLMANGNNGHYVGNKLSLADIRTANAIDHLGLQPGGQQLVDLIMRSPALRKVHATVAQTPRIAAWRASQEYQLLSKGTKAFFVDPTGLTIKSRV</sequence>
<accession>A0A9P8AAE2</accession>
<evidence type="ECO:0000313" key="4">
    <source>
        <dbReference type="Proteomes" id="UP000717515"/>
    </source>
</evidence>
<dbReference type="GO" id="GO:0006749">
    <property type="term" value="P:glutathione metabolic process"/>
    <property type="evidence" value="ECO:0007669"/>
    <property type="project" value="TreeGrafter"/>
</dbReference>
<protein>
    <recommendedName>
        <fullName evidence="5">Glutathione S-transferase</fullName>
    </recommendedName>
</protein>
<dbReference type="InterPro" id="IPR036249">
    <property type="entry name" value="Thioredoxin-like_sf"/>
</dbReference>
<organism evidence="3 4">
    <name type="scientific">Mortierella alpina</name>
    <name type="common">Oleaginous fungus</name>
    <name type="synonym">Mortierella renispora</name>
    <dbReference type="NCBI Taxonomy" id="64518"/>
    <lineage>
        <taxon>Eukaryota</taxon>
        <taxon>Fungi</taxon>
        <taxon>Fungi incertae sedis</taxon>
        <taxon>Mucoromycota</taxon>
        <taxon>Mortierellomycotina</taxon>
        <taxon>Mortierellomycetes</taxon>
        <taxon>Mortierellales</taxon>
        <taxon>Mortierellaceae</taxon>
        <taxon>Mortierella</taxon>
    </lineage>
</organism>
<dbReference type="PROSITE" id="PS50405">
    <property type="entry name" value="GST_CTER"/>
    <property type="match status" value="1"/>
</dbReference>
<dbReference type="InterPro" id="IPR004046">
    <property type="entry name" value="GST_C"/>
</dbReference>
<proteinExistence type="predicted"/>
<dbReference type="EMBL" id="JAIFTL010000011">
    <property type="protein sequence ID" value="KAG9326945.1"/>
    <property type="molecule type" value="Genomic_DNA"/>
</dbReference>
<dbReference type="SUPFAM" id="SSF47616">
    <property type="entry name" value="GST C-terminal domain-like"/>
    <property type="match status" value="1"/>
</dbReference>
<dbReference type="Gene3D" id="3.40.30.10">
    <property type="entry name" value="Glutaredoxin"/>
    <property type="match status" value="1"/>
</dbReference>
<dbReference type="SUPFAM" id="SSF52833">
    <property type="entry name" value="Thioredoxin-like"/>
    <property type="match status" value="1"/>
</dbReference>
<reference evidence="3" key="1">
    <citation type="submission" date="2021-07" db="EMBL/GenBank/DDBJ databases">
        <title>Draft genome of Mortierella alpina, strain LL118, isolated from an aspen leaf litter sample.</title>
        <authorList>
            <person name="Yang S."/>
            <person name="Vinatzer B.A."/>
        </authorList>
    </citation>
    <scope>NUCLEOTIDE SEQUENCE</scope>
    <source>
        <strain evidence="3">LL118</strain>
    </source>
</reference>
<dbReference type="InterPro" id="IPR010987">
    <property type="entry name" value="Glutathione-S-Trfase_C-like"/>
</dbReference>
<dbReference type="AlphaFoldDB" id="A0A9P8AAE2"/>
<dbReference type="PANTHER" id="PTHR11571:SF150">
    <property type="entry name" value="GLUTATHIONE S-TRANSFERASE"/>
    <property type="match status" value="1"/>
</dbReference>
<feature type="domain" description="GST N-terminal" evidence="1">
    <location>
        <begin position="25"/>
        <end position="105"/>
    </location>
</feature>
<evidence type="ECO:0008006" key="5">
    <source>
        <dbReference type="Google" id="ProtNLM"/>
    </source>
</evidence>
<dbReference type="InterPro" id="IPR050213">
    <property type="entry name" value="GST_superfamily"/>
</dbReference>
<dbReference type="InterPro" id="IPR004045">
    <property type="entry name" value="Glutathione_S-Trfase_N"/>
</dbReference>
<gene>
    <name evidence="3" type="ORF">KVV02_001895</name>
</gene>
<evidence type="ECO:0000259" key="2">
    <source>
        <dbReference type="PROSITE" id="PS50405"/>
    </source>
</evidence>
<evidence type="ECO:0000313" key="3">
    <source>
        <dbReference type="EMBL" id="KAG9326945.1"/>
    </source>
</evidence>
<name>A0A9P8AAE2_MORAP</name>
<dbReference type="Pfam" id="PF14497">
    <property type="entry name" value="GST_C_3"/>
    <property type="match status" value="1"/>
</dbReference>
<dbReference type="GO" id="GO:0004364">
    <property type="term" value="F:glutathione transferase activity"/>
    <property type="evidence" value="ECO:0007669"/>
    <property type="project" value="TreeGrafter"/>
</dbReference>
<dbReference type="InterPro" id="IPR036282">
    <property type="entry name" value="Glutathione-S-Trfase_C_sf"/>
</dbReference>